<organism evidence="2 3">
    <name type="scientific">Hydrocarboniclastica marina</name>
    <dbReference type="NCBI Taxonomy" id="2259620"/>
    <lineage>
        <taxon>Bacteria</taxon>
        <taxon>Pseudomonadati</taxon>
        <taxon>Pseudomonadota</taxon>
        <taxon>Gammaproteobacteria</taxon>
        <taxon>Alteromonadales</taxon>
        <taxon>Alteromonadaceae</taxon>
        <taxon>Hydrocarboniclastica</taxon>
    </lineage>
</organism>
<reference evidence="2 3" key="1">
    <citation type="submission" date="2018-07" db="EMBL/GenBank/DDBJ databases">
        <title>Marsedoiliclastica nanhaica gen. nov. sp. nov., a novel marine hydrocarbonoclastic bacterium isolated from an in-situ enriched hydrocarbon-degrading consortium in deep-sea sediment.</title>
        <authorList>
            <person name="Dong C."/>
            <person name="Ma T."/>
            <person name="Liu R."/>
            <person name="Shao Z."/>
        </authorList>
    </citation>
    <scope>NUCLEOTIDE SEQUENCE [LARGE SCALE GENOMIC DNA]</scope>
    <source>
        <strain evidence="3">soil36-7</strain>
    </source>
</reference>
<gene>
    <name evidence="2" type="ORF">soil367_06760</name>
</gene>
<sequence>MSGIKKVNENYSCNWIRSGDSGPLLLLAHGAGAPMDSDFMEHLAVRLADAGVRVWRFEFDYMARRRLGASRRPPPRVRVLLEEWRHVLRLASFGEEGVFIGGKSMGGRLASLLAAGVGDEAKGLPLSGCLCFGYPFHPPGKPDRWRTDHFSALTVPTWIAQGERDPFGKRERVCEHLARGADTNPALAIEWIPDGNHDLMPPKRGVATWESNLDQAARKAAKFMFNNTN</sequence>
<dbReference type="PANTHER" id="PTHR13136:SF11">
    <property type="entry name" value="TESTIS-EXPRESSED PROTEIN 30"/>
    <property type="match status" value="1"/>
</dbReference>
<accession>A0A4P7XFC1</accession>
<feature type="domain" description="KANL3/Tex30 alpha/beta hydrolase-like" evidence="1">
    <location>
        <begin position="24"/>
        <end position="224"/>
    </location>
</feature>
<dbReference type="SUPFAM" id="SSF53474">
    <property type="entry name" value="alpha/beta-Hydrolases"/>
    <property type="match status" value="1"/>
</dbReference>
<evidence type="ECO:0000313" key="2">
    <source>
        <dbReference type="EMBL" id="QCF25638.1"/>
    </source>
</evidence>
<dbReference type="GO" id="GO:0016787">
    <property type="term" value="F:hydrolase activity"/>
    <property type="evidence" value="ECO:0007669"/>
    <property type="project" value="UniProtKB-KW"/>
</dbReference>
<proteinExistence type="predicted"/>
<dbReference type="Proteomes" id="UP000298049">
    <property type="component" value="Chromosome"/>
</dbReference>
<dbReference type="OrthoDB" id="652634at2"/>
<keyword evidence="3" id="KW-1185">Reference proteome</keyword>
<dbReference type="AlphaFoldDB" id="A0A4P7XFC1"/>
<dbReference type="Gene3D" id="3.40.50.1820">
    <property type="entry name" value="alpha/beta hydrolase"/>
    <property type="match status" value="1"/>
</dbReference>
<dbReference type="KEGG" id="hmi:soil367_06760"/>
<evidence type="ECO:0000313" key="3">
    <source>
        <dbReference type="Proteomes" id="UP000298049"/>
    </source>
</evidence>
<dbReference type="EMBL" id="CP031093">
    <property type="protein sequence ID" value="QCF25638.1"/>
    <property type="molecule type" value="Genomic_DNA"/>
</dbReference>
<dbReference type="Pfam" id="PF20408">
    <property type="entry name" value="Abhydrolase_11"/>
    <property type="match status" value="1"/>
</dbReference>
<dbReference type="InterPro" id="IPR046879">
    <property type="entry name" value="KANL3/Tex30_Abhydrolase"/>
</dbReference>
<name>A0A4P7XFC1_9ALTE</name>
<keyword evidence="2" id="KW-0378">Hydrolase</keyword>
<dbReference type="InterPro" id="IPR029058">
    <property type="entry name" value="AB_hydrolase_fold"/>
</dbReference>
<dbReference type="InterPro" id="IPR026555">
    <property type="entry name" value="NSL3/Tex30"/>
</dbReference>
<protein>
    <submittedName>
        <fullName evidence="2">Alpha/beta hydrolase</fullName>
    </submittedName>
</protein>
<evidence type="ECO:0000259" key="1">
    <source>
        <dbReference type="Pfam" id="PF20408"/>
    </source>
</evidence>
<dbReference type="PANTHER" id="PTHR13136">
    <property type="entry name" value="TESTIS DEVELOPMENT PROTEIN PRTD"/>
    <property type="match status" value="1"/>
</dbReference>